<comment type="caution">
    <text evidence="1">The sequence shown here is derived from an EMBL/GenBank/DDBJ whole genome shotgun (WGS) entry which is preliminary data.</text>
</comment>
<proteinExistence type="predicted"/>
<accession>A0A417Z2M1</accession>
<gene>
    <name evidence="1" type="ORF">D1832_10430</name>
</gene>
<evidence type="ECO:0000313" key="1">
    <source>
        <dbReference type="EMBL" id="RHW44925.1"/>
    </source>
</evidence>
<evidence type="ECO:0000313" key="2">
    <source>
        <dbReference type="Proteomes" id="UP000285376"/>
    </source>
</evidence>
<dbReference type="Proteomes" id="UP000285376">
    <property type="component" value="Unassembled WGS sequence"/>
</dbReference>
<name>A0A417Z2M1_9MICO</name>
<protein>
    <submittedName>
        <fullName evidence="1">Uncharacterized protein</fullName>
    </submittedName>
</protein>
<sequence>MAVIQTPEEIKTILARLEGQRIVNLQVLGVNSLKSFSPPLDALTDDAIEGYAVSDRLLTLTTTRHRVAFDLQRTGKIVWLPRAEPYSVAAGSVRPTVRLLLGDGQGLDLTEPAKTKRITVTVSART</sequence>
<dbReference type="InterPro" id="IPR035937">
    <property type="entry name" value="FPG_N"/>
</dbReference>
<dbReference type="SUPFAM" id="SSF81624">
    <property type="entry name" value="N-terminal domain of MutM-like DNA repair proteins"/>
    <property type="match status" value="1"/>
</dbReference>
<dbReference type="RefSeq" id="WP_118913876.1">
    <property type="nucleotide sequence ID" value="NZ_CBCRVH010000013.1"/>
</dbReference>
<dbReference type="AlphaFoldDB" id="A0A417Z2M1"/>
<dbReference type="EMBL" id="QWLM01000012">
    <property type="protein sequence ID" value="RHW44925.1"/>
    <property type="molecule type" value="Genomic_DNA"/>
</dbReference>
<reference evidence="1 2" key="1">
    <citation type="submission" date="2018-08" db="EMBL/GenBank/DDBJ databases">
        <title>Whole genome sequence analysis of Dermacoccus abyssi bacteria isolated from Deep Mariana trench Micromonospora spp reveals genes involved in the environmental adaptation and production of secondary metabolites.</title>
        <authorList>
            <person name="Abdel-Mageed W.M."/>
            <person name="Lehri B."/>
            <person name="Nouioui I."/>
            <person name="Goodfellow I."/>
            <person name="Jaspars M."/>
            <person name="Karlyshev A."/>
        </authorList>
    </citation>
    <scope>NUCLEOTIDE SEQUENCE [LARGE SCALE GENOMIC DNA]</scope>
    <source>
        <strain evidence="1 2">MT1.1</strain>
    </source>
</reference>
<organism evidence="1 2">
    <name type="scientific">Dermacoccus abyssi</name>
    <dbReference type="NCBI Taxonomy" id="322596"/>
    <lineage>
        <taxon>Bacteria</taxon>
        <taxon>Bacillati</taxon>
        <taxon>Actinomycetota</taxon>
        <taxon>Actinomycetes</taxon>
        <taxon>Micrococcales</taxon>
        <taxon>Dermacoccaceae</taxon>
        <taxon>Dermacoccus</taxon>
    </lineage>
</organism>